<reference evidence="2 3" key="1">
    <citation type="journal article" date="2012" name="Plant Cell">
        <title>Genome comparison of barley and maize smut fungi reveals targeted loss of RNA silencing components and species-specific presence of transposable elements.</title>
        <authorList>
            <person name="Laurie J.D."/>
            <person name="Ali S."/>
            <person name="Linning R."/>
            <person name="Mannhaupt G."/>
            <person name="Wong P."/>
            <person name="Gueldener U."/>
            <person name="Muensterkoetter M."/>
            <person name="Moore R."/>
            <person name="Kahmann R."/>
            <person name="Bakkeren G."/>
            <person name="Schirawski J."/>
        </authorList>
    </citation>
    <scope>NUCLEOTIDE SEQUENCE [LARGE SCALE GENOMIC DNA]</scope>
    <source>
        <strain evidence="3">Uh4875-4</strain>
    </source>
</reference>
<organism evidence="2 3">
    <name type="scientific">Ustilago hordei</name>
    <name type="common">Barley covered smut fungus</name>
    <dbReference type="NCBI Taxonomy" id="120017"/>
    <lineage>
        <taxon>Eukaryota</taxon>
        <taxon>Fungi</taxon>
        <taxon>Dikarya</taxon>
        <taxon>Basidiomycota</taxon>
        <taxon>Ustilaginomycotina</taxon>
        <taxon>Ustilaginomycetes</taxon>
        <taxon>Ustilaginales</taxon>
        <taxon>Ustilaginaceae</taxon>
        <taxon>Ustilago</taxon>
    </lineage>
</organism>
<proteinExistence type="predicted"/>
<dbReference type="Proteomes" id="UP000006174">
    <property type="component" value="Unassembled WGS sequence"/>
</dbReference>
<dbReference type="HOGENOM" id="CLU_960415_0_0_1"/>
<dbReference type="STRING" id="1128400.I2FZ24"/>
<dbReference type="EMBL" id="CAGI01000171">
    <property type="protein sequence ID" value="CCF52167.1"/>
    <property type="molecule type" value="Genomic_DNA"/>
</dbReference>
<dbReference type="InterPro" id="IPR013103">
    <property type="entry name" value="RVT_2"/>
</dbReference>
<feature type="domain" description="Reverse transcriptase Ty1/copia-type" evidence="1">
    <location>
        <begin position="162"/>
        <end position="289"/>
    </location>
</feature>
<comment type="caution">
    <text evidence="2">The sequence shown here is derived from an EMBL/GenBank/DDBJ whole genome shotgun (WGS) entry which is preliminary data.</text>
</comment>
<evidence type="ECO:0000259" key="1">
    <source>
        <dbReference type="Pfam" id="PF07727"/>
    </source>
</evidence>
<sequence>MDPTHDRWIWDTGADVHICKDKLIMTDLSKTTGTISNVDLKLCTNQGVHDSDNSSLTSAPSTASLPMEEDALSDFQVDEGHDLDTDITTKHGVVLPNLALSIIQPPLTANWMACDLVSLVGIDPQTSIDDLTTVPQAQASLYWPKWEEAINIKLNSLINTGTWTIVNLPQGCKPILARWVFKMKHDADNNISKFKAQLVACGYSQVHSIDYHNTYSPVVSMTCLQMVMCYSIKHSYRICQLNFVATYLNSKLKDVDIYMVLLPGFKDHFKQSLHSVCNLKKALYGLKQSS</sequence>
<dbReference type="AlphaFoldDB" id="I2FZ24"/>
<evidence type="ECO:0000313" key="3">
    <source>
        <dbReference type="Proteomes" id="UP000006174"/>
    </source>
</evidence>
<accession>I2FZ24</accession>
<gene>
    <name evidence="2" type="ORF">UHOR_08486</name>
</gene>
<dbReference type="Pfam" id="PF07727">
    <property type="entry name" value="RVT_2"/>
    <property type="match status" value="1"/>
</dbReference>
<protein>
    <submittedName>
        <fullName evidence="2">Related to retrotransposon HobS hobase</fullName>
    </submittedName>
</protein>
<evidence type="ECO:0000313" key="2">
    <source>
        <dbReference type="EMBL" id="CCF52167.1"/>
    </source>
</evidence>
<dbReference type="eggNOG" id="KOG0017">
    <property type="taxonomic scope" value="Eukaryota"/>
</dbReference>
<keyword evidence="3" id="KW-1185">Reference proteome</keyword>
<name>I2FZ24_USTHO</name>